<keyword evidence="2 10" id="KW-0645">Protease</keyword>
<dbReference type="InterPro" id="IPR001577">
    <property type="entry name" value="Peptidase_M8"/>
</dbReference>
<dbReference type="GO" id="GO:0046872">
    <property type="term" value="F:metal ion binding"/>
    <property type="evidence" value="ECO:0007669"/>
    <property type="project" value="UniProtKB-KW"/>
</dbReference>
<evidence type="ECO:0000256" key="1">
    <source>
        <dbReference type="ARBA" id="ARBA00005860"/>
    </source>
</evidence>
<dbReference type="GO" id="GO:0016020">
    <property type="term" value="C:membrane"/>
    <property type="evidence" value="ECO:0007669"/>
    <property type="project" value="InterPro"/>
</dbReference>
<evidence type="ECO:0000256" key="9">
    <source>
        <dbReference type="PIRSR" id="PIRSR601577-2"/>
    </source>
</evidence>
<dbReference type="OrthoDB" id="527990at2759"/>
<gene>
    <name evidence="11" type="ORF">CSKR_104710</name>
</gene>
<dbReference type="InParanoid" id="A0A3R7FUZ7"/>
<dbReference type="EC" id="3.4.24.-" evidence="10"/>
<keyword evidence="12" id="KW-1185">Reference proteome</keyword>
<evidence type="ECO:0000313" key="11">
    <source>
        <dbReference type="EMBL" id="KAG5449188.1"/>
    </source>
</evidence>
<feature type="binding site" evidence="9">
    <location>
        <position position="281"/>
    </location>
    <ligand>
        <name>Zn(2+)</name>
        <dbReference type="ChEBI" id="CHEBI:29105"/>
        <note>catalytic</note>
    </ligand>
</feature>
<evidence type="ECO:0000256" key="10">
    <source>
        <dbReference type="RuleBase" id="RU366077"/>
    </source>
</evidence>
<dbReference type="Gene3D" id="3.90.132.10">
    <property type="entry name" value="Leishmanolysin , domain 2"/>
    <property type="match status" value="1"/>
</dbReference>
<feature type="binding site" evidence="9">
    <location>
        <position position="388"/>
    </location>
    <ligand>
        <name>Zn(2+)</name>
        <dbReference type="ChEBI" id="CHEBI:29105"/>
        <note>catalytic</note>
    </ligand>
</feature>
<proteinExistence type="inferred from homology"/>
<evidence type="ECO:0000313" key="12">
    <source>
        <dbReference type="Proteomes" id="UP000286415"/>
    </source>
</evidence>
<keyword evidence="5 9" id="KW-0862">Zinc</keyword>
<sequence>MAVPCRHRTEIRRFLDSPLTDVVMVVDGLDVQICKQRDVKAYIYYVQVSRRNIAGTTSFIVLSKGLRPHEVTNATLMDIQVVRKKLEVAEHVTHVTSEALSVGSLRITPYYTLAFENTAQSEALKTQFIEPAIAYWSEALEAKSPINNVLSFARQCDGGLSQKEVDTDGVERNFCTRGCKAKTLCYTEPIPDEYLDQCREIINGSPQRTGYAGAGLSNTDMLILVDASVTTNCNGVVLAYATTCQLEIKLDRPVLGYINLCPSSIGFNYPDSRILYSAILHELGHALGFSSLLYAFMRDTDGNPRTPRDPITNLPNLGRTDYGTFRAASSTVDTVNREWKSALGTFLLPVWTLKTPHVLEYAKTHFNCPTLDGVDLENEGGSGTAISHFEKRIGNNDLMTGSIEQTLVPSPLTLSFFQDTGWYNVDMSKATDWKWGKGLGCTFVQKSCYEFMESRTREESMRPWCAEPPAGQTECLSYDNAFGQCDLRMYSSMLEAKYQYFRQLPNVPTSTVPYYGGKHSLMDRCPFIRRQIRISGCSFMAQIPSVWTTPMTLGHQQHATQALL</sequence>
<evidence type="ECO:0000256" key="8">
    <source>
        <dbReference type="PIRSR" id="PIRSR601577-1"/>
    </source>
</evidence>
<evidence type="ECO:0000256" key="4">
    <source>
        <dbReference type="ARBA" id="ARBA00022801"/>
    </source>
</evidence>
<dbReference type="SUPFAM" id="SSF55486">
    <property type="entry name" value="Metalloproteases ('zincins'), catalytic domain"/>
    <property type="match status" value="1"/>
</dbReference>
<evidence type="ECO:0000256" key="6">
    <source>
        <dbReference type="ARBA" id="ARBA00023049"/>
    </source>
</evidence>
<feature type="active site" evidence="8">
    <location>
        <position position="282"/>
    </location>
</feature>
<dbReference type="FunFam" id="3.90.132.10:FF:000001">
    <property type="entry name" value="leishmanolysin-like peptidase isoform X2"/>
    <property type="match status" value="1"/>
</dbReference>
<name>A0A3R7FUZ7_CLOSI</name>
<reference evidence="11 12" key="1">
    <citation type="journal article" date="2018" name="Biotechnol. Adv.">
        <title>Improved genomic resources and new bioinformatic workflow for the carcinogenic parasite Clonorchis sinensis: Biotechnological implications.</title>
        <authorList>
            <person name="Wang D."/>
            <person name="Korhonen P.K."/>
            <person name="Gasser R.B."/>
            <person name="Young N.D."/>
        </authorList>
    </citation>
    <scope>NUCLEOTIDE SEQUENCE [LARGE SCALE GENOMIC DNA]</scope>
    <source>
        <strain evidence="11">Cs-k2</strain>
    </source>
</reference>
<keyword evidence="3 9" id="KW-0479">Metal-binding</keyword>
<dbReference type="Gene3D" id="2.10.55.10">
    <property type="entry name" value="Leishmanolysin domain 3"/>
    <property type="match status" value="1"/>
</dbReference>
<protein>
    <recommendedName>
        <fullName evidence="7 10">Leishmanolysin-like peptidase</fullName>
        <ecNumber evidence="10">3.4.24.-</ecNumber>
    </recommendedName>
</protein>
<comment type="caution">
    <text evidence="11">The sequence shown here is derived from an EMBL/GenBank/DDBJ whole genome shotgun (WGS) entry which is preliminary data.</text>
</comment>
<keyword evidence="6 9" id="KW-0482">Metalloprotease</keyword>
<keyword evidence="4 10" id="KW-0378">Hydrolase</keyword>
<feature type="binding site" evidence="9">
    <location>
        <position position="285"/>
    </location>
    <ligand>
        <name>Zn(2+)</name>
        <dbReference type="ChEBI" id="CHEBI:29105"/>
        <note>catalytic</note>
    </ligand>
</feature>
<dbReference type="GO" id="GO:0006508">
    <property type="term" value="P:proteolysis"/>
    <property type="evidence" value="ECO:0007669"/>
    <property type="project" value="UniProtKB-KW"/>
</dbReference>
<dbReference type="PANTHER" id="PTHR10942:SF0">
    <property type="entry name" value="LEISHMANOLYSIN-LIKE PEPTIDASE"/>
    <property type="match status" value="1"/>
</dbReference>
<evidence type="ECO:0000256" key="2">
    <source>
        <dbReference type="ARBA" id="ARBA00022670"/>
    </source>
</evidence>
<dbReference type="GO" id="GO:0005737">
    <property type="term" value="C:cytoplasm"/>
    <property type="evidence" value="ECO:0007669"/>
    <property type="project" value="TreeGrafter"/>
</dbReference>
<comment type="cofactor">
    <cofactor evidence="9 10">
        <name>Zn(2+)</name>
        <dbReference type="ChEBI" id="CHEBI:29105"/>
    </cofactor>
    <text evidence="9 10">Binds 1 zinc ion per subunit.</text>
</comment>
<evidence type="ECO:0000256" key="7">
    <source>
        <dbReference type="ARBA" id="ARBA00039717"/>
    </source>
</evidence>
<dbReference type="STRING" id="79923.A0A3R7FUZ7"/>
<organism evidence="11 12">
    <name type="scientific">Clonorchis sinensis</name>
    <name type="common">Chinese liver fluke</name>
    <dbReference type="NCBI Taxonomy" id="79923"/>
    <lineage>
        <taxon>Eukaryota</taxon>
        <taxon>Metazoa</taxon>
        <taxon>Spiralia</taxon>
        <taxon>Lophotrochozoa</taxon>
        <taxon>Platyhelminthes</taxon>
        <taxon>Trematoda</taxon>
        <taxon>Digenea</taxon>
        <taxon>Opisthorchiida</taxon>
        <taxon>Opisthorchiata</taxon>
        <taxon>Opisthorchiidae</taxon>
        <taxon>Clonorchis</taxon>
    </lineage>
</organism>
<dbReference type="Pfam" id="PF01457">
    <property type="entry name" value="Peptidase_M8"/>
    <property type="match status" value="1"/>
</dbReference>
<dbReference type="GO" id="GO:0004222">
    <property type="term" value="F:metalloendopeptidase activity"/>
    <property type="evidence" value="ECO:0007669"/>
    <property type="project" value="UniProtKB-UniRule"/>
</dbReference>
<reference evidence="11 12" key="2">
    <citation type="journal article" date="2021" name="Genomics">
        <title>High-quality reference genome for Clonorchis sinensis.</title>
        <authorList>
            <person name="Young N.D."/>
            <person name="Stroehlein A.J."/>
            <person name="Kinkar L."/>
            <person name="Wang T."/>
            <person name="Sohn W.M."/>
            <person name="Chang B.C.H."/>
            <person name="Kaur P."/>
            <person name="Weisz D."/>
            <person name="Dudchenko O."/>
            <person name="Aiden E.L."/>
            <person name="Korhonen P.K."/>
            <person name="Gasser R.B."/>
        </authorList>
    </citation>
    <scope>NUCLEOTIDE SEQUENCE [LARGE SCALE GENOMIC DNA]</scope>
    <source>
        <strain evidence="11">Cs-k2</strain>
    </source>
</reference>
<dbReference type="Gene3D" id="3.10.170.20">
    <property type="match status" value="1"/>
</dbReference>
<dbReference type="GO" id="GO:0007155">
    <property type="term" value="P:cell adhesion"/>
    <property type="evidence" value="ECO:0007669"/>
    <property type="project" value="InterPro"/>
</dbReference>
<evidence type="ECO:0000256" key="3">
    <source>
        <dbReference type="ARBA" id="ARBA00022723"/>
    </source>
</evidence>
<accession>A0A3R7FUZ7</accession>
<evidence type="ECO:0000256" key="5">
    <source>
        <dbReference type="ARBA" id="ARBA00022833"/>
    </source>
</evidence>
<dbReference type="EMBL" id="NIRI02000042">
    <property type="protein sequence ID" value="KAG5449188.1"/>
    <property type="molecule type" value="Genomic_DNA"/>
</dbReference>
<dbReference type="PANTHER" id="PTHR10942">
    <property type="entry name" value="LEISHMANOLYSIN-LIKE PEPTIDASE"/>
    <property type="match status" value="1"/>
</dbReference>
<dbReference type="Proteomes" id="UP000286415">
    <property type="component" value="Unassembled WGS sequence"/>
</dbReference>
<dbReference type="AlphaFoldDB" id="A0A3R7FUZ7"/>
<comment type="similarity">
    <text evidence="1 10">Belongs to the peptidase M8 family.</text>
</comment>